<evidence type="ECO:0000313" key="3">
    <source>
        <dbReference type="Proteomes" id="UP000002484"/>
    </source>
</evidence>
<proteinExistence type="predicted"/>
<dbReference type="Proteomes" id="UP000002484">
    <property type="component" value="Chromosome"/>
</dbReference>
<feature type="compositionally biased region" description="Low complexity" evidence="1">
    <location>
        <begin position="40"/>
        <end position="61"/>
    </location>
</feature>
<name>E3J608_PSEI1</name>
<sequence length="266" mass="26491" precursor="true">MGNGHMPSTARRTRCAIALGAAATLVVAAAGCGVLGGSKSASDSPTPTPETSTAPATASAAPATVQAGSSVSAQAKDFVLTTSSGFSGFSATTGGTASSAGTSPLAKLASCLGATGSAVRDGSIDRAESTHLTNKITGITLWSDAQVVPAGQLDRDTGLLRDPNFTECVTSQTQKDAIADQQATGNQLIDPEAVTRDAPLPTGALARTSVVVLGGSSTGGQMQLFYDTIYLGSGQVEAQLHLVGTIDPPSEDLISVAVKQLTAKLG</sequence>
<dbReference type="HOGENOM" id="CLU_1044916_0_0_11"/>
<evidence type="ECO:0000313" key="2">
    <source>
        <dbReference type="EMBL" id="ADP78299.1"/>
    </source>
</evidence>
<evidence type="ECO:0000256" key="1">
    <source>
        <dbReference type="SAM" id="MobiDB-lite"/>
    </source>
</evidence>
<dbReference type="KEGG" id="fri:FraEuI1c_0211"/>
<reference evidence="2 3" key="1">
    <citation type="submission" date="2010-10" db="EMBL/GenBank/DDBJ databases">
        <title>Complete sequence of Frankia sp. EuI1c.</title>
        <authorList>
            <consortium name="US DOE Joint Genome Institute"/>
            <person name="Lucas S."/>
            <person name="Copeland A."/>
            <person name="Lapidus A."/>
            <person name="Cheng J.-F."/>
            <person name="Bruce D."/>
            <person name="Goodwin L."/>
            <person name="Pitluck S."/>
            <person name="Chertkov O."/>
            <person name="Detter J.C."/>
            <person name="Han C."/>
            <person name="Tapia R."/>
            <person name="Land M."/>
            <person name="Hauser L."/>
            <person name="Jeffries C."/>
            <person name="Kyrpides N."/>
            <person name="Ivanova N."/>
            <person name="Mikhailova N."/>
            <person name="Beauchemin N."/>
            <person name="Sen A."/>
            <person name="Sur S.A."/>
            <person name="Gtari M."/>
            <person name="Wall L."/>
            <person name="Tisa L."/>
            <person name="Woyke T."/>
        </authorList>
    </citation>
    <scope>NUCLEOTIDE SEQUENCE [LARGE SCALE GENOMIC DNA]</scope>
    <source>
        <strain evidence="3">DSM 45817 / CECT 9037 / EuI1c</strain>
    </source>
</reference>
<accession>E3J608</accession>
<protein>
    <submittedName>
        <fullName evidence="2">Uncharacterized protein</fullName>
    </submittedName>
</protein>
<dbReference type="AlphaFoldDB" id="E3J608"/>
<gene>
    <name evidence="2" type="ordered locus">FraEuI1c_0211</name>
</gene>
<keyword evidence="3" id="KW-1185">Reference proteome</keyword>
<dbReference type="InParanoid" id="E3J608"/>
<feature type="region of interest" description="Disordered" evidence="1">
    <location>
        <begin position="38"/>
        <end position="61"/>
    </location>
</feature>
<dbReference type="EMBL" id="CP002299">
    <property type="protein sequence ID" value="ADP78299.1"/>
    <property type="molecule type" value="Genomic_DNA"/>
</dbReference>
<organism evidence="2 3">
    <name type="scientific">Pseudofrankia inefficax (strain DSM 45817 / CECT 9037 / DDB 130130 / EuI1c)</name>
    <name type="common">Frankia inefficax</name>
    <dbReference type="NCBI Taxonomy" id="298654"/>
    <lineage>
        <taxon>Bacteria</taxon>
        <taxon>Bacillati</taxon>
        <taxon>Actinomycetota</taxon>
        <taxon>Actinomycetes</taxon>
        <taxon>Frankiales</taxon>
        <taxon>Frankiaceae</taxon>
        <taxon>Pseudofrankia</taxon>
    </lineage>
</organism>